<accession>A0ABD1YZW3</accession>
<dbReference type="AlphaFoldDB" id="A0ABD1YZW3"/>
<sequence length="144" mass="16536">MTKKEKAHMQKLIQVQTELDEYKRSSEASIKRLEEEASRLLEALAAKESTVQALVDAHQKEISILKATCRKYKRTLDGEIGTNAYFHARVQNLEDELNASKYMQDQAMQAQKSAWAELLEVKKELRMLQVLHQEFDEGNVASDP</sequence>
<evidence type="ECO:0000256" key="1">
    <source>
        <dbReference type="SAM" id="Coils"/>
    </source>
</evidence>
<protein>
    <recommendedName>
        <fullName evidence="4">Coiled-coil domain-containing protein 153</fullName>
    </recommendedName>
</protein>
<dbReference type="EMBL" id="JBHFFA010000003">
    <property type="protein sequence ID" value="KAL2636317.1"/>
    <property type="molecule type" value="Genomic_DNA"/>
</dbReference>
<name>A0ABD1YZW3_9MARC</name>
<proteinExistence type="predicted"/>
<comment type="caution">
    <text evidence="2">The sequence shown here is derived from an EMBL/GenBank/DDBJ whole genome shotgun (WGS) entry which is preliminary data.</text>
</comment>
<evidence type="ECO:0000313" key="3">
    <source>
        <dbReference type="Proteomes" id="UP001605036"/>
    </source>
</evidence>
<keyword evidence="3" id="KW-1185">Reference proteome</keyword>
<gene>
    <name evidence="2" type="ORF">R1flu_007796</name>
</gene>
<dbReference type="Proteomes" id="UP001605036">
    <property type="component" value="Unassembled WGS sequence"/>
</dbReference>
<evidence type="ECO:0008006" key="4">
    <source>
        <dbReference type="Google" id="ProtNLM"/>
    </source>
</evidence>
<feature type="coiled-coil region" evidence="1">
    <location>
        <begin position="23"/>
        <end position="75"/>
    </location>
</feature>
<reference evidence="2 3" key="1">
    <citation type="submission" date="2024-09" db="EMBL/GenBank/DDBJ databases">
        <title>Chromosome-scale assembly of Riccia fluitans.</title>
        <authorList>
            <person name="Paukszto L."/>
            <person name="Sawicki J."/>
            <person name="Karawczyk K."/>
            <person name="Piernik-Szablinska J."/>
            <person name="Szczecinska M."/>
            <person name="Mazdziarz M."/>
        </authorList>
    </citation>
    <scope>NUCLEOTIDE SEQUENCE [LARGE SCALE GENOMIC DNA]</scope>
    <source>
        <strain evidence="2">Rf_01</strain>
        <tissue evidence="2">Aerial parts of the thallus</tissue>
    </source>
</reference>
<keyword evidence="1" id="KW-0175">Coiled coil</keyword>
<evidence type="ECO:0000313" key="2">
    <source>
        <dbReference type="EMBL" id="KAL2636317.1"/>
    </source>
</evidence>
<organism evidence="2 3">
    <name type="scientific">Riccia fluitans</name>
    <dbReference type="NCBI Taxonomy" id="41844"/>
    <lineage>
        <taxon>Eukaryota</taxon>
        <taxon>Viridiplantae</taxon>
        <taxon>Streptophyta</taxon>
        <taxon>Embryophyta</taxon>
        <taxon>Marchantiophyta</taxon>
        <taxon>Marchantiopsida</taxon>
        <taxon>Marchantiidae</taxon>
        <taxon>Marchantiales</taxon>
        <taxon>Ricciaceae</taxon>
        <taxon>Riccia</taxon>
    </lineage>
</organism>